<dbReference type="AlphaFoldDB" id="A0A7J6AXS3"/>
<accession>A0A7J6AXS3</accession>
<evidence type="ECO:0000313" key="1">
    <source>
        <dbReference type="EMBL" id="KAF4087683.1"/>
    </source>
</evidence>
<gene>
    <name evidence="1" type="ORF">AMELA_G00073370</name>
</gene>
<reference evidence="1 2" key="1">
    <citation type="submission" date="2020-02" db="EMBL/GenBank/DDBJ databases">
        <title>A chromosome-scale genome assembly of the black bullhead catfish (Ameiurus melas).</title>
        <authorList>
            <person name="Wen M."/>
            <person name="Zham M."/>
            <person name="Cabau C."/>
            <person name="Klopp C."/>
            <person name="Donnadieu C."/>
            <person name="Roques C."/>
            <person name="Bouchez O."/>
            <person name="Lampietro C."/>
            <person name="Jouanno E."/>
            <person name="Herpin A."/>
            <person name="Louis A."/>
            <person name="Berthelot C."/>
            <person name="Parey E."/>
            <person name="Roest-Crollius H."/>
            <person name="Braasch I."/>
            <person name="Postlethwait J."/>
            <person name="Robinson-Rechavi M."/>
            <person name="Echchiki A."/>
            <person name="Begum T."/>
            <person name="Montfort J."/>
            <person name="Schartl M."/>
            <person name="Bobe J."/>
            <person name="Guiguen Y."/>
        </authorList>
    </citation>
    <scope>NUCLEOTIDE SEQUENCE [LARGE SCALE GENOMIC DNA]</scope>
    <source>
        <strain evidence="1">M_S1</strain>
        <tissue evidence="1">Blood</tissue>
    </source>
</reference>
<proteinExistence type="predicted"/>
<sequence length="82" mass="9122">MYACVVLVARARGAFTWTYKTHRHFRSRSLSFGLCGGQDFQIAGEHTLLEGVLTLRGRVHRLRVSAWSGSLVSSSSLQREGV</sequence>
<comment type="caution">
    <text evidence="1">The sequence shown here is derived from an EMBL/GenBank/DDBJ whole genome shotgun (WGS) entry which is preliminary data.</text>
</comment>
<dbReference type="Proteomes" id="UP000593565">
    <property type="component" value="Unassembled WGS sequence"/>
</dbReference>
<protein>
    <submittedName>
        <fullName evidence="1">Uncharacterized protein</fullName>
    </submittedName>
</protein>
<name>A0A7J6AXS3_AMEME</name>
<organism evidence="1 2">
    <name type="scientific">Ameiurus melas</name>
    <name type="common">Black bullhead</name>
    <name type="synonym">Silurus melas</name>
    <dbReference type="NCBI Taxonomy" id="219545"/>
    <lineage>
        <taxon>Eukaryota</taxon>
        <taxon>Metazoa</taxon>
        <taxon>Chordata</taxon>
        <taxon>Craniata</taxon>
        <taxon>Vertebrata</taxon>
        <taxon>Euteleostomi</taxon>
        <taxon>Actinopterygii</taxon>
        <taxon>Neopterygii</taxon>
        <taxon>Teleostei</taxon>
        <taxon>Ostariophysi</taxon>
        <taxon>Siluriformes</taxon>
        <taxon>Ictaluridae</taxon>
        <taxon>Ameiurus</taxon>
    </lineage>
</organism>
<evidence type="ECO:0000313" key="2">
    <source>
        <dbReference type="Proteomes" id="UP000593565"/>
    </source>
</evidence>
<keyword evidence="2" id="KW-1185">Reference proteome</keyword>
<dbReference type="EMBL" id="JAAGNN010000006">
    <property type="protein sequence ID" value="KAF4087683.1"/>
    <property type="molecule type" value="Genomic_DNA"/>
</dbReference>